<dbReference type="GO" id="GO:0008757">
    <property type="term" value="F:S-adenosylmethionine-dependent methyltransferase activity"/>
    <property type="evidence" value="ECO:0007669"/>
    <property type="project" value="InterPro"/>
</dbReference>
<dbReference type="OrthoDB" id="9805171at2"/>
<dbReference type="SUPFAM" id="SSF53335">
    <property type="entry name" value="S-adenosyl-L-methionine-dependent methyltransferases"/>
    <property type="match status" value="1"/>
</dbReference>
<gene>
    <name evidence="2" type="ORF">BN11_130016</name>
</gene>
<dbReference type="RefSeq" id="WP_048693667.1">
    <property type="nucleotide sequence ID" value="NZ_HG764815.1"/>
</dbReference>
<dbReference type="InterPro" id="IPR029063">
    <property type="entry name" value="SAM-dependent_MTases_sf"/>
</dbReference>
<evidence type="ECO:0000313" key="2">
    <source>
        <dbReference type="EMBL" id="CCH72044.1"/>
    </source>
</evidence>
<dbReference type="InterPro" id="IPR013216">
    <property type="entry name" value="Methyltransf_11"/>
</dbReference>
<evidence type="ECO:0000313" key="3">
    <source>
        <dbReference type="Proteomes" id="UP000035763"/>
    </source>
</evidence>
<dbReference type="CDD" id="cd02440">
    <property type="entry name" value="AdoMet_MTases"/>
    <property type="match status" value="1"/>
</dbReference>
<evidence type="ECO:0000259" key="1">
    <source>
        <dbReference type="Pfam" id="PF08241"/>
    </source>
</evidence>
<dbReference type="STRING" id="1193182.BN11_130016"/>
<feature type="domain" description="Methyltransferase type 11" evidence="1">
    <location>
        <begin position="47"/>
        <end position="135"/>
    </location>
</feature>
<comment type="caution">
    <text evidence="2">The sequence shown here is derived from an EMBL/GenBank/DDBJ whole genome shotgun (WGS) entry which is preliminary data.</text>
</comment>
<dbReference type="Pfam" id="PF08241">
    <property type="entry name" value="Methyltransf_11"/>
    <property type="match status" value="1"/>
</dbReference>
<sequence length="266" mass="28948">MTSSYSVGTGYARDIEFDRLDRQAALTFPRELQSLRAFGLTTDGVVVDFGSGNGAVTERLRAELPDAVVYGADNDLSLLATVPPPTLAVKDGRIPLPDNAADDVLMRFVAQHLTPRQRMDVFAELWRVLRPGGRIHVIDVDDSDVGRSSGMVTRGLVEIFGELQRIQGENGGDRLVVKKIPAELDNAGFEEVTPVAATVTTEDHPVSAFSVHMGPDRYIPLVSAGVLSVEQLAVVGWSWERLRRDPNAFISINVHSVHARKPNAAV</sequence>
<dbReference type="EMBL" id="CAJA01000035">
    <property type="protein sequence ID" value="CCH72044.1"/>
    <property type="molecule type" value="Genomic_DNA"/>
</dbReference>
<accession>W6K1A1</accession>
<protein>
    <recommendedName>
        <fullName evidence="1">Methyltransferase type 11 domain-containing protein</fullName>
    </recommendedName>
</protein>
<dbReference type="AlphaFoldDB" id="W6K1A1"/>
<reference evidence="2 3" key="1">
    <citation type="journal article" date="2013" name="ISME J.">
        <title>A metabolic model for members of the genus Tetrasphaera involved in enhanced biological phosphorus removal.</title>
        <authorList>
            <person name="Kristiansen R."/>
            <person name="Nguyen H.T.T."/>
            <person name="Saunders A.M."/>
            <person name="Nielsen J.L."/>
            <person name="Wimmer R."/>
            <person name="Le V.Q."/>
            <person name="McIlroy S.J."/>
            <person name="Petrovski S."/>
            <person name="Seviour R.J."/>
            <person name="Calteau A."/>
            <person name="Nielsen K.L."/>
            <person name="Nielsen P.H."/>
        </authorList>
    </citation>
    <scope>NUCLEOTIDE SEQUENCE [LARGE SCALE GENOMIC DNA]</scope>
    <source>
        <strain evidence="2 3">Ben110</strain>
    </source>
</reference>
<dbReference type="Proteomes" id="UP000035763">
    <property type="component" value="Unassembled WGS sequence"/>
</dbReference>
<keyword evidence="3" id="KW-1185">Reference proteome</keyword>
<dbReference type="Gene3D" id="3.40.50.150">
    <property type="entry name" value="Vaccinia Virus protein VP39"/>
    <property type="match status" value="1"/>
</dbReference>
<organism evidence="2 3">
    <name type="scientific">Nostocoides australiense Ben110</name>
    <dbReference type="NCBI Taxonomy" id="1193182"/>
    <lineage>
        <taxon>Bacteria</taxon>
        <taxon>Bacillati</taxon>
        <taxon>Actinomycetota</taxon>
        <taxon>Actinomycetes</taxon>
        <taxon>Micrococcales</taxon>
        <taxon>Intrasporangiaceae</taxon>
        <taxon>Nostocoides</taxon>
    </lineage>
</organism>
<name>W6K1A1_9MICO</name>
<proteinExistence type="predicted"/>